<gene>
    <name evidence="1" type="ORF">H5410_001209</name>
</gene>
<proteinExistence type="predicted"/>
<protein>
    <submittedName>
        <fullName evidence="1">Uncharacterized protein</fullName>
    </submittedName>
</protein>
<evidence type="ECO:0000313" key="2">
    <source>
        <dbReference type="Proteomes" id="UP000824120"/>
    </source>
</evidence>
<organism evidence="1 2">
    <name type="scientific">Solanum commersonii</name>
    <name type="common">Commerson's wild potato</name>
    <name type="synonym">Commerson's nightshade</name>
    <dbReference type="NCBI Taxonomy" id="4109"/>
    <lineage>
        <taxon>Eukaryota</taxon>
        <taxon>Viridiplantae</taxon>
        <taxon>Streptophyta</taxon>
        <taxon>Embryophyta</taxon>
        <taxon>Tracheophyta</taxon>
        <taxon>Spermatophyta</taxon>
        <taxon>Magnoliopsida</taxon>
        <taxon>eudicotyledons</taxon>
        <taxon>Gunneridae</taxon>
        <taxon>Pentapetalae</taxon>
        <taxon>asterids</taxon>
        <taxon>lamiids</taxon>
        <taxon>Solanales</taxon>
        <taxon>Solanaceae</taxon>
        <taxon>Solanoideae</taxon>
        <taxon>Solaneae</taxon>
        <taxon>Solanum</taxon>
    </lineage>
</organism>
<dbReference type="OrthoDB" id="10055717at2759"/>
<evidence type="ECO:0000313" key="1">
    <source>
        <dbReference type="EMBL" id="KAG5629492.1"/>
    </source>
</evidence>
<name>A0A9J6AYG9_SOLCO</name>
<accession>A0A9J6AYG9</accession>
<sequence length="79" mass="9191">MIIKHVIHIEDWSISSMTERQFSLNKAQLTPFDFEIHYKKGSDNSLPDFLSRKYLSSDGMDPPWITKARGKGSYTRERG</sequence>
<dbReference type="AlphaFoldDB" id="A0A9J6AYG9"/>
<keyword evidence="2" id="KW-1185">Reference proteome</keyword>
<dbReference type="EMBL" id="JACXVP010000001">
    <property type="protein sequence ID" value="KAG5629492.1"/>
    <property type="molecule type" value="Genomic_DNA"/>
</dbReference>
<comment type="caution">
    <text evidence="1">The sequence shown here is derived from an EMBL/GenBank/DDBJ whole genome shotgun (WGS) entry which is preliminary data.</text>
</comment>
<reference evidence="1 2" key="1">
    <citation type="submission" date="2020-09" db="EMBL/GenBank/DDBJ databases">
        <title>De no assembly of potato wild relative species, Solanum commersonii.</title>
        <authorList>
            <person name="Cho K."/>
        </authorList>
    </citation>
    <scope>NUCLEOTIDE SEQUENCE [LARGE SCALE GENOMIC DNA]</scope>
    <source>
        <strain evidence="1">LZ3.2</strain>
        <tissue evidence="1">Leaf</tissue>
    </source>
</reference>
<dbReference type="Proteomes" id="UP000824120">
    <property type="component" value="Chromosome 1"/>
</dbReference>